<protein>
    <recommendedName>
        <fullName evidence="3">Putative auto-transporter adhesin head GIN domain-containing protein</fullName>
    </recommendedName>
</protein>
<feature type="compositionally biased region" description="Polar residues" evidence="1">
    <location>
        <begin position="196"/>
        <end position="205"/>
    </location>
</feature>
<dbReference type="EMBL" id="AP024749">
    <property type="protein sequence ID" value="BCY28501.1"/>
    <property type="molecule type" value="Genomic_DNA"/>
</dbReference>
<keyword evidence="2" id="KW-0732">Signal</keyword>
<sequence length="241" mass="25122">MIKLIVQITKLIIATLAAMLVVSCGNFNSISGDGNVTTTKRRVDSFTAIKAKNGLEVHLKQGNTTYVEVEADANLQDHIFTVVENGTLEVYCDTNIYKSIAKKVFVEVPNLNSISASSGVSIESENELAFNDLKIDASSGSNVKLNIKSQVLTCDGSSGSLIQLLGSADNVSTNSSSGSSINLSELIANNVDADASSGSSTTVNASKKLKAEASSGSSINYVSNPTDVSVNESSGGSISRK</sequence>
<gene>
    <name evidence="4" type="ORF">KK2020170_13690</name>
</gene>
<dbReference type="InterPro" id="IPR021255">
    <property type="entry name" value="DUF2807"/>
</dbReference>
<dbReference type="PROSITE" id="PS51257">
    <property type="entry name" value="PROKAR_LIPOPROTEIN"/>
    <property type="match status" value="1"/>
</dbReference>
<proteinExistence type="predicted"/>
<feature type="compositionally biased region" description="Polar residues" evidence="1">
    <location>
        <begin position="214"/>
        <end position="241"/>
    </location>
</feature>
<evidence type="ECO:0000313" key="4">
    <source>
        <dbReference type="EMBL" id="BCY28501.1"/>
    </source>
</evidence>
<feature type="domain" description="Putative auto-transporter adhesin head GIN" evidence="3">
    <location>
        <begin position="46"/>
        <end position="225"/>
    </location>
</feature>
<dbReference type="RefSeq" id="WP_221257627.1">
    <property type="nucleotide sequence ID" value="NZ_AP024749.1"/>
</dbReference>
<accession>A0ABM7S4S2</accession>
<name>A0ABM7S4S2_9FLAO</name>
<dbReference type="Pfam" id="PF10988">
    <property type="entry name" value="DUF2807"/>
    <property type="match status" value="1"/>
</dbReference>
<evidence type="ECO:0000313" key="5">
    <source>
        <dbReference type="Proteomes" id="UP000825258"/>
    </source>
</evidence>
<organism evidence="4 5">
    <name type="scientific">Flavobacterium okayamense</name>
    <dbReference type="NCBI Taxonomy" id="2830782"/>
    <lineage>
        <taxon>Bacteria</taxon>
        <taxon>Pseudomonadati</taxon>
        <taxon>Bacteroidota</taxon>
        <taxon>Flavobacteriia</taxon>
        <taxon>Flavobacteriales</taxon>
        <taxon>Flavobacteriaceae</taxon>
        <taxon>Flavobacterium</taxon>
    </lineage>
</organism>
<evidence type="ECO:0000256" key="1">
    <source>
        <dbReference type="SAM" id="MobiDB-lite"/>
    </source>
</evidence>
<reference evidence="4 5" key="1">
    <citation type="submission" date="2021-06" db="EMBL/GenBank/DDBJ databases">
        <title>Whole genome sequences of Flavobacterium sp. KK2020170 and assembly.</title>
        <authorList>
            <person name="Kitahara K."/>
            <person name="Miyoshi S."/>
            <person name="Uesaka K."/>
        </authorList>
    </citation>
    <scope>NUCLEOTIDE SEQUENCE [LARGE SCALE GENOMIC DNA]</scope>
    <source>
        <strain evidence="4 5">KK2020170</strain>
    </source>
</reference>
<feature type="signal peptide" evidence="2">
    <location>
        <begin position="1"/>
        <end position="19"/>
    </location>
</feature>
<keyword evidence="5" id="KW-1185">Reference proteome</keyword>
<evidence type="ECO:0000259" key="3">
    <source>
        <dbReference type="Pfam" id="PF10988"/>
    </source>
</evidence>
<dbReference type="Proteomes" id="UP000825258">
    <property type="component" value="Chromosome"/>
</dbReference>
<feature type="region of interest" description="Disordered" evidence="1">
    <location>
        <begin position="194"/>
        <end position="241"/>
    </location>
</feature>
<dbReference type="Gene3D" id="2.160.20.120">
    <property type="match status" value="1"/>
</dbReference>
<evidence type="ECO:0000256" key="2">
    <source>
        <dbReference type="SAM" id="SignalP"/>
    </source>
</evidence>
<feature type="chain" id="PRO_5046568621" description="Putative auto-transporter adhesin head GIN domain-containing protein" evidence="2">
    <location>
        <begin position="20"/>
        <end position="241"/>
    </location>
</feature>